<organism evidence="1 2">
    <name type="scientific">Bos mutus grunniens</name>
    <name type="common">Wild yak</name>
    <name type="synonym">Bos grunniens</name>
    <dbReference type="NCBI Taxonomy" id="30521"/>
    <lineage>
        <taxon>Eukaryota</taxon>
        <taxon>Metazoa</taxon>
        <taxon>Chordata</taxon>
        <taxon>Craniata</taxon>
        <taxon>Vertebrata</taxon>
        <taxon>Euteleostomi</taxon>
        <taxon>Mammalia</taxon>
        <taxon>Eutheria</taxon>
        <taxon>Laurasiatheria</taxon>
        <taxon>Artiodactyla</taxon>
        <taxon>Ruminantia</taxon>
        <taxon>Pecora</taxon>
        <taxon>Bovidae</taxon>
        <taxon>Bovinae</taxon>
        <taxon>Bos</taxon>
    </lineage>
</organism>
<proteinExistence type="predicted"/>
<dbReference type="Proteomes" id="UP000694520">
    <property type="component" value="Chromosome 7"/>
</dbReference>
<protein>
    <submittedName>
        <fullName evidence="1">Uncharacterized protein</fullName>
    </submittedName>
</protein>
<reference evidence="1" key="2">
    <citation type="submission" date="2025-08" db="UniProtKB">
        <authorList>
            <consortium name="Ensembl"/>
        </authorList>
    </citation>
    <scope>IDENTIFICATION</scope>
</reference>
<dbReference type="Ensembl" id="ENSBGRT00000029222.1">
    <property type="protein sequence ID" value="ENSBGRP00000025321.1"/>
    <property type="gene ID" value="ENSBGRG00000015920.1"/>
</dbReference>
<reference evidence="1" key="1">
    <citation type="submission" date="2019-05" db="EMBL/GenBank/DDBJ databases">
        <authorList>
            <person name="Zhang S."/>
            <person name="Liu J."/>
        </authorList>
    </citation>
    <scope>NUCLEOTIDE SEQUENCE [LARGE SCALE GENOMIC DNA]</scope>
</reference>
<evidence type="ECO:0000313" key="2">
    <source>
        <dbReference type="Proteomes" id="UP000694520"/>
    </source>
</evidence>
<dbReference type="AlphaFoldDB" id="A0A8B9XNZ3"/>
<accession>A0A8B9XNZ3</accession>
<sequence length="183" mass="20200">MSAFCLSSSSCNCFSRASFMPRHASISRVLALSRRRLSDTSSLAARTASVFLAALSVSTVKRLLNHSSAFCMFLAASFSYWARMSLSAAERSGLEDTSISTEICAYWICACSSAISSSCTFFRKAISSIRLSMRFSSSAKRSLRSCSCAFSWVRIDLRSLLMAATWLRSRLSRLGIKEPELEE</sequence>
<dbReference type="GeneTree" id="ENSGT00990000214190"/>
<reference evidence="1" key="3">
    <citation type="submission" date="2025-09" db="UniProtKB">
        <authorList>
            <consortium name="Ensembl"/>
        </authorList>
    </citation>
    <scope>IDENTIFICATION</scope>
</reference>
<keyword evidence="2" id="KW-1185">Reference proteome</keyword>
<evidence type="ECO:0000313" key="1">
    <source>
        <dbReference type="Ensembl" id="ENSBGRP00000025321.1"/>
    </source>
</evidence>
<name>A0A8B9XNZ3_BOSMU</name>